<protein>
    <submittedName>
        <fullName evidence="2">Uncharacterized protein</fullName>
    </submittedName>
</protein>
<dbReference type="EMBL" id="JAYRBN010000046">
    <property type="protein sequence ID" value="KAL2745125.1"/>
    <property type="molecule type" value="Genomic_DNA"/>
</dbReference>
<evidence type="ECO:0000256" key="1">
    <source>
        <dbReference type="SAM" id="MobiDB-lite"/>
    </source>
</evidence>
<sequence>MNACNYGGGGVEREGWTSDRWWERDRDIESEGRLGEEGDGGRRDRTGWSVGRSVHPCWSSAVVAAAAAAAAAAHYPSYHNGD</sequence>
<dbReference type="AlphaFoldDB" id="A0ABD2CJ43"/>
<organism evidence="2 3">
    <name type="scientific">Vespula maculifrons</name>
    <name type="common">Eastern yellow jacket</name>
    <name type="synonym">Wasp</name>
    <dbReference type="NCBI Taxonomy" id="7453"/>
    <lineage>
        <taxon>Eukaryota</taxon>
        <taxon>Metazoa</taxon>
        <taxon>Ecdysozoa</taxon>
        <taxon>Arthropoda</taxon>
        <taxon>Hexapoda</taxon>
        <taxon>Insecta</taxon>
        <taxon>Pterygota</taxon>
        <taxon>Neoptera</taxon>
        <taxon>Endopterygota</taxon>
        <taxon>Hymenoptera</taxon>
        <taxon>Apocrita</taxon>
        <taxon>Aculeata</taxon>
        <taxon>Vespoidea</taxon>
        <taxon>Vespidae</taxon>
        <taxon>Vespinae</taxon>
        <taxon>Vespula</taxon>
    </lineage>
</organism>
<evidence type="ECO:0000313" key="3">
    <source>
        <dbReference type="Proteomes" id="UP001607303"/>
    </source>
</evidence>
<keyword evidence="3" id="KW-1185">Reference proteome</keyword>
<name>A0ABD2CJ43_VESMC</name>
<feature type="region of interest" description="Disordered" evidence="1">
    <location>
        <begin position="25"/>
        <end position="47"/>
    </location>
</feature>
<proteinExistence type="predicted"/>
<gene>
    <name evidence="2" type="ORF">V1477_006542</name>
</gene>
<feature type="compositionally biased region" description="Basic and acidic residues" evidence="1">
    <location>
        <begin position="25"/>
        <end position="46"/>
    </location>
</feature>
<dbReference type="Proteomes" id="UP001607303">
    <property type="component" value="Unassembled WGS sequence"/>
</dbReference>
<accession>A0ABD2CJ43</accession>
<comment type="caution">
    <text evidence="2">The sequence shown here is derived from an EMBL/GenBank/DDBJ whole genome shotgun (WGS) entry which is preliminary data.</text>
</comment>
<evidence type="ECO:0000313" key="2">
    <source>
        <dbReference type="EMBL" id="KAL2745125.1"/>
    </source>
</evidence>
<reference evidence="2 3" key="1">
    <citation type="journal article" date="2024" name="Ann. Entomol. Soc. Am.">
        <title>Genomic analyses of the southern and eastern yellowjacket wasps (Hymenoptera: Vespidae) reveal evolutionary signatures of social life.</title>
        <authorList>
            <person name="Catto M.A."/>
            <person name="Caine P.B."/>
            <person name="Orr S.E."/>
            <person name="Hunt B.G."/>
            <person name="Goodisman M.A.D."/>
        </authorList>
    </citation>
    <scope>NUCLEOTIDE SEQUENCE [LARGE SCALE GENOMIC DNA]</scope>
    <source>
        <strain evidence="2">232</strain>
        <tissue evidence="2">Head and thorax</tissue>
    </source>
</reference>